<organism evidence="1 2">
    <name type="scientific">Pyrobaculum arsenaticum</name>
    <dbReference type="NCBI Taxonomy" id="121277"/>
    <lineage>
        <taxon>Archaea</taxon>
        <taxon>Thermoproteota</taxon>
        <taxon>Thermoprotei</taxon>
        <taxon>Thermoproteales</taxon>
        <taxon>Thermoproteaceae</taxon>
        <taxon>Pyrobaculum</taxon>
    </lineage>
</organism>
<dbReference type="EMBL" id="JAAVJF010000002">
    <property type="protein sequence ID" value="NYR15473.1"/>
    <property type="molecule type" value="Genomic_DNA"/>
</dbReference>
<dbReference type="AlphaFoldDB" id="A0A7L4P9X8"/>
<protein>
    <submittedName>
        <fullName evidence="1">Uncharacterized protein</fullName>
    </submittedName>
</protein>
<name>A0A7L4P9X8_9CREN</name>
<reference evidence="1 2" key="1">
    <citation type="journal article" date="2020" name="Nat. Commun.">
        <title>The structures of two archaeal type IV pili illuminate evolutionary relationships.</title>
        <authorList>
            <person name="Wang F."/>
            <person name="Baquero D.P."/>
            <person name="Su Z."/>
            <person name="Beltran L.C."/>
            <person name="Prangishvili D."/>
            <person name="Krupovic M."/>
            <person name="Egelman E.H."/>
        </authorList>
    </citation>
    <scope>NUCLEOTIDE SEQUENCE [LARGE SCALE GENOMIC DNA]</scope>
    <source>
        <strain evidence="1 2">2GA</strain>
    </source>
</reference>
<evidence type="ECO:0000313" key="1">
    <source>
        <dbReference type="EMBL" id="NYR15473.1"/>
    </source>
</evidence>
<proteinExistence type="predicted"/>
<gene>
    <name evidence="1" type="ORF">HC235_05840</name>
</gene>
<dbReference type="Proteomes" id="UP000554766">
    <property type="component" value="Unassembled WGS sequence"/>
</dbReference>
<sequence>MKAGLVGVVGLIIGIALGALIGGGLSAPEATTVVTTLYQTTTVTTTYTTERLQTLVQTVTVTQTVTQTAAPPALGAQDISLRESLGTLVGRHFLGDFPSVAVVTQPNVLCSALAASALSAMPPYSVARLVVYNTTAPDASASAAAGASAVFLAFGGEEPLPVADKSLRDFLAALAARGYKGSLVVHARAWAATSQFKTVLNDTRISAWVKGLPIYVVLLNATHVTVARYNATTGALTPVRFIDMKTGEAIKPYTEAESLFLRSTVGRVAGSILFQGYSKVAIVTGMDPACVALSAAAYTASRANSTKIIVYTTPQQLVQEIKAYSPDAVFIAFGGDMPSYAISNATRGVLTALKDAGYRGDVLLHAFVLRATNMLSTVLDAELSQWLSQRNVKGIAPDLANRRVNIVVFRVADGRLQPANVTMSLPMPDAIADVLRRVLSS</sequence>
<accession>A0A7L4P9X8</accession>
<dbReference type="RefSeq" id="WP_179790496.1">
    <property type="nucleotide sequence ID" value="NZ_JAAVJF010000002.1"/>
</dbReference>
<comment type="caution">
    <text evidence="1">The sequence shown here is derived from an EMBL/GenBank/DDBJ whole genome shotgun (WGS) entry which is preliminary data.</text>
</comment>
<keyword evidence="2" id="KW-1185">Reference proteome</keyword>
<evidence type="ECO:0000313" key="2">
    <source>
        <dbReference type="Proteomes" id="UP000554766"/>
    </source>
</evidence>